<feature type="region of interest" description="Disordered" evidence="1">
    <location>
        <begin position="241"/>
        <end position="266"/>
    </location>
</feature>
<organism evidence="2 3">
    <name type="scientific">Nesidiocoris tenuis</name>
    <dbReference type="NCBI Taxonomy" id="355587"/>
    <lineage>
        <taxon>Eukaryota</taxon>
        <taxon>Metazoa</taxon>
        <taxon>Ecdysozoa</taxon>
        <taxon>Arthropoda</taxon>
        <taxon>Hexapoda</taxon>
        <taxon>Insecta</taxon>
        <taxon>Pterygota</taxon>
        <taxon>Neoptera</taxon>
        <taxon>Paraneoptera</taxon>
        <taxon>Hemiptera</taxon>
        <taxon>Heteroptera</taxon>
        <taxon>Panheteroptera</taxon>
        <taxon>Cimicomorpha</taxon>
        <taxon>Miridae</taxon>
        <taxon>Dicyphina</taxon>
        <taxon>Nesidiocoris</taxon>
    </lineage>
</organism>
<feature type="region of interest" description="Disordered" evidence="1">
    <location>
        <begin position="138"/>
        <end position="168"/>
    </location>
</feature>
<name>A0A6H5HUI6_9HEMI</name>
<proteinExistence type="predicted"/>
<gene>
    <name evidence="2" type="ORF">NTEN_LOCUS22546</name>
</gene>
<dbReference type="AlphaFoldDB" id="A0A6H5HUI6"/>
<reference evidence="2 3" key="1">
    <citation type="submission" date="2020-02" db="EMBL/GenBank/DDBJ databases">
        <authorList>
            <person name="Ferguson B K."/>
        </authorList>
    </citation>
    <scope>NUCLEOTIDE SEQUENCE [LARGE SCALE GENOMIC DNA]</scope>
</reference>
<dbReference type="EMBL" id="CADCXU010033238">
    <property type="protein sequence ID" value="CAB0018797.1"/>
    <property type="molecule type" value="Genomic_DNA"/>
</dbReference>
<sequence>MEVFQNLKICAKKPRSQIHNYLHIYRVNGSIGIVLASRIGTELQKKLFLIHIYSESLPEQVSVCPRSRRLRLFKPRSFLGGRSAAFSPRPFSSGQKGESSESLSSCSTLIPDLLESLAHGIPDNTSETRQVDLFRSKHQRWRPRPDEDSFDASNELAHGPCSGNLSRQRRHRSSCDHQDAFINTSSRLLCLLPSRKWTQQLQHSPLGCKALELSSFLRGGGGQLETSQSLLPTVYTSGAGDVLHSDGKTGSGGGGTSDTPADSQWPKLGTRVHQARQGANSALVTGLFPSAQRLAYYTNILNSAWNYWQPIHRSDPLLAGGRARPGQLRLSGEKPTPGTAVYLLTYYYTNKFTE</sequence>
<protein>
    <submittedName>
        <fullName evidence="2">Uncharacterized protein</fullName>
    </submittedName>
</protein>
<dbReference type="Proteomes" id="UP000479000">
    <property type="component" value="Unassembled WGS sequence"/>
</dbReference>
<dbReference type="OrthoDB" id="196717at2759"/>
<evidence type="ECO:0000256" key="1">
    <source>
        <dbReference type="SAM" id="MobiDB-lite"/>
    </source>
</evidence>
<accession>A0A6H5HUI6</accession>
<keyword evidence="3" id="KW-1185">Reference proteome</keyword>
<evidence type="ECO:0000313" key="3">
    <source>
        <dbReference type="Proteomes" id="UP000479000"/>
    </source>
</evidence>
<evidence type="ECO:0000313" key="2">
    <source>
        <dbReference type="EMBL" id="CAB0018797.1"/>
    </source>
</evidence>